<dbReference type="InterPro" id="IPR046237">
    <property type="entry name" value="DUF6270"/>
</dbReference>
<dbReference type="Pfam" id="PF19786">
    <property type="entry name" value="DUF6270"/>
    <property type="match status" value="1"/>
</dbReference>
<dbReference type="AlphaFoldDB" id="A0A2N3LNB0"/>
<evidence type="ECO:0000313" key="1">
    <source>
        <dbReference type="EMBL" id="PKR86098.1"/>
    </source>
</evidence>
<reference evidence="1 2" key="1">
    <citation type="submission" date="2017-11" db="EMBL/GenBank/DDBJ databases">
        <title>Bacillus camelliae sp. nov., isolated from pu'er tea.</title>
        <authorList>
            <person name="Niu L."/>
        </authorList>
    </citation>
    <scope>NUCLEOTIDE SEQUENCE [LARGE SCALE GENOMIC DNA]</scope>
    <source>
        <strain evidence="1 2">7578-1</strain>
    </source>
</reference>
<dbReference type="Proteomes" id="UP000233440">
    <property type="component" value="Unassembled WGS sequence"/>
</dbReference>
<proteinExistence type="predicted"/>
<gene>
    <name evidence="1" type="ORF">CWO92_06925</name>
</gene>
<evidence type="ECO:0000313" key="2">
    <source>
        <dbReference type="Proteomes" id="UP000233440"/>
    </source>
</evidence>
<dbReference type="EMBL" id="PIQO01000003">
    <property type="protein sequence ID" value="PKR86098.1"/>
    <property type="molecule type" value="Genomic_DNA"/>
</dbReference>
<sequence>MKKIAVLGSCVSRDSFNSKFIPDYKKYYSCVLHQNQMSMISLVSEPIPFDEDLIDNLSPFDTRHFKTELNKSFFAPWY</sequence>
<organism evidence="1 2">
    <name type="scientific">Heyndrickxia camelliae</name>
    <dbReference type="NCBI Taxonomy" id="1707093"/>
    <lineage>
        <taxon>Bacteria</taxon>
        <taxon>Bacillati</taxon>
        <taxon>Bacillota</taxon>
        <taxon>Bacilli</taxon>
        <taxon>Bacillales</taxon>
        <taxon>Bacillaceae</taxon>
        <taxon>Heyndrickxia</taxon>
    </lineage>
</organism>
<protein>
    <submittedName>
        <fullName evidence="1">Uncharacterized protein</fullName>
    </submittedName>
</protein>
<comment type="caution">
    <text evidence="1">The sequence shown here is derived from an EMBL/GenBank/DDBJ whole genome shotgun (WGS) entry which is preliminary data.</text>
</comment>
<keyword evidence="2" id="KW-1185">Reference proteome</keyword>
<dbReference type="RefSeq" id="WP_101353467.1">
    <property type="nucleotide sequence ID" value="NZ_PIQO01000003.1"/>
</dbReference>
<accession>A0A2N3LNB0</accession>
<name>A0A2N3LNB0_9BACI</name>